<accession>A0A377NF74</accession>
<organism evidence="1 2">
    <name type="scientific">Ewingella americana</name>
    <dbReference type="NCBI Taxonomy" id="41202"/>
    <lineage>
        <taxon>Bacteria</taxon>
        <taxon>Pseudomonadati</taxon>
        <taxon>Pseudomonadota</taxon>
        <taxon>Gammaproteobacteria</taxon>
        <taxon>Enterobacterales</taxon>
        <taxon>Yersiniaceae</taxon>
        <taxon>Ewingella</taxon>
    </lineage>
</organism>
<proteinExistence type="predicted"/>
<dbReference type="EMBL" id="UGGO01000001">
    <property type="protein sequence ID" value="STQ45603.1"/>
    <property type="molecule type" value="Genomic_DNA"/>
</dbReference>
<protein>
    <submittedName>
        <fullName evidence="1">Uncharacterized protein</fullName>
    </submittedName>
</protein>
<evidence type="ECO:0000313" key="2">
    <source>
        <dbReference type="Proteomes" id="UP000254304"/>
    </source>
</evidence>
<dbReference type="Proteomes" id="UP000254304">
    <property type="component" value="Unassembled WGS sequence"/>
</dbReference>
<sequence length="103" mass="11688">MRFLFNCIFKVKVKTVRCRHTGLKGRLSPRPLRIPGSLLRAITRWEDVFQGLSLSTAKCRRLGGAFAAGFKPLVLNLLLSAIFDCGFETSQPYLFSNFQIFCE</sequence>
<dbReference type="AlphaFoldDB" id="A0A377NF74"/>
<reference evidence="1 2" key="1">
    <citation type="submission" date="2018-06" db="EMBL/GenBank/DDBJ databases">
        <authorList>
            <consortium name="Pathogen Informatics"/>
            <person name="Doyle S."/>
        </authorList>
    </citation>
    <scope>NUCLEOTIDE SEQUENCE [LARGE SCALE GENOMIC DNA]</scope>
    <source>
        <strain evidence="1 2">NCTC12157</strain>
    </source>
</reference>
<gene>
    <name evidence="1" type="ORF">NCTC12157_03340</name>
</gene>
<evidence type="ECO:0000313" key="1">
    <source>
        <dbReference type="EMBL" id="STQ45603.1"/>
    </source>
</evidence>
<name>A0A377NF74_9GAMM</name>